<proteinExistence type="predicted"/>
<gene>
    <name evidence="2" type="ORF">GCM10023116_28750</name>
</gene>
<feature type="region of interest" description="Disordered" evidence="1">
    <location>
        <begin position="279"/>
        <end position="308"/>
    </location>
</feature>
<name>A0ABP8V3X2_9GAMM</name>
<sequence>MQVFQKEVKQLYQQISNQRWNQLNRIQRNLERFLPALERLSQDYEQFARNYPASSTDKRPFGKTESRSIAISILFTYEQRSEAALMLGGIAQHIMENIEQFILQHKQNSEYLAHLLKPILKTVCLWLKCIIDSRINDRQAIDDRQGEGMPVGETITSINLGQRISLQAPFNEPRCSETIMNHVFYRALSWLASGEIFYLRHQTAERQPKPEYLTTYQQLLAQLLQQYRDHRPFRNYEPQPDAENFIEIHLNYAEQLIFCVHSQRWDLVQMTLQQLASMLPPSDASQPQESPEPRAPIQRKKTRKKSDMEKLIDKVSQVIDPKKWHQECVNRRLFALYEYLSMTLRAGHQSFNYFYQQHVSASTPQQYSLNIETLRSLLTQFKQWAERMITYGLVTTSEQTVELLYLHAKEQLEENTRQLEQLHQSKLKFLAEYFQKKVVPPKKKTKDRKTRDAHQKDGAGSPIEEDSPGAAQAAATPVMVQTNSETTDGMAVVEHIERGETSSDEDNEWQQVKTSRRRIPVETALNNLSEALRCQNTNNAITSLRSTNLNDAYQQLQNPSQEQETLPIDVLTPLISGYLQVWEMSHNIKRCESWIPDIRPFIVSLLDEDILAPREITNQFINAIKEFNTADISAQRALGNISDHINTLLDLQTESETSSNITAMAALEVLITSTQSLKERLTRLREGTINAWKKRYELLLRHYPQKLKAKKTTDTDQPLKTMMTNNAAFRKCSSDFEKHQNTHQRRQAIILQTEQPSDSSRPSQAQVAVSMDISNRLKVS</sequence>
<evidence type="ECO:0000256" key="1">
    <source>
        <dbReference type="SAM" id="MobiDB-lite"/>
    </source>
</evidence>
<organism evidence="2 3">
    <name type="scientific">Kistimonas scapharcae</name>
    <dbReference type="NCBI Taxonomy" id="1036133"/>
    <lineage>
        <taxon>Bacteria</taxon>
        <taxon>Pseudomonadati</taxon>
        <taxon>Pseudomonadota</taxon>
        <taxon>Gammaproteobacteria</taxon>
        <taxon>Oceanospirillales</taxon>
        <taxon>Endozoicomonadaceae</taxon>
        <taxon>Kistimonas</taxon>
    </lineage>
</organism>
<dbReference type="Proteomes" id="UP001500604">
    <property type="component" value="Unassembled WGS sequence"/>
</dbReference>
<comment type="caution">
    <text evidence="2">The sequence shown here is derived from an EMBL/GenBank/DDBJ whole genome shotgun (WGS) entry which is preliminary data.</text>
</comment>
<accession>A0ABP8V3X2</accession>
<evidence type="ECO:0000313" key="2">
    <source>
        <dbReference type="EMBL" id="GAA4650592.1"/>
    </source>
</evidence>
<dbReference type="EMBL" id="BAABFL010000408">
    <property type="protein sequence ID" value="GAA4650592.1"/>
    <property type="molecule type" value="Genomic_DNA"/>
</dbReference>
<feature type="region of interest" description="Disordered" evidence="1">
    <location>
        <begin position="440"/>
        <end position="478"/>
    </location>
</feature>
<reference evidence="3" key="1">
    <citation type="journal article" date="2019" name="Int. J. Syst. Evol. Microbiol.">
        <title>The Global Catalogue of Microorganisms (GCM) 10K type strain sequencing project: providing services to taxonomists for standard genome sequencing and annotation.</title>
        <authorList>
            <consortium name="The Broad Institute Genomics Platform"/>
            <consortium name="The Broad Institute Genome Sequencing Center for Infectious Disease"/>
            <person name="Wu L."/>
            <person name="Ma J."/>
        </authorList>
    </citation>
    <scope>NUCLEOTIDE SEQUENCE [LARGE SCALE GENOMIC DNA]</scope>
    <source>
        <strain evidence="3">JCM 17805</strain>
    </source>
</reference>
<evidence type="ECO:0000313" key="3">
    <source>
        <dbReference type="Proteomes" id="UP001500604"/>
    </source>
</evidence>
<protein>
    <submittedName>
        <fullName evidence="2">Uncharacterized protein</fullName>
    </submittedName>
</protein>
<keyword evidence="3" id="KW-1185">Reference proteome</keyword>